<dbReference type="Proteomes" id="UP000054549">
    <property type="component" value="Unassembled WGS sequence"/>
</dbReference>
<organism evidence="1 2">
    <name type="scientific">Amanita muscaria (strain Koide BX008)</name>
    <dbReference type="NCBI Taxonomy" id="946122"/>
    <lineage>
        <taxon>Eukaryota</taxon>
        <taxon>Fungi</taxon>
        <taxon>Dikarya</taxon>
        <taxon>Basidiomycota</taxon>
        <taxon>Agaricomycotina</taxon>
        <taxon>Agaricomycetes</taxon>
        <taxon>Agaricomycetidae</taxon>
        <taxon>Agaricales</taxon>
        <taxon>Pluteineae</taxon>
        <taxon>Amanitaceae</taxon>
        <taxon>Amanita</taxon>
    </lineage>
</organism>
<gene>
    <name evidence="1" type="ORF">M378DRAFT_163530</name>
</gene>
<name>A0A0C2X6A5_AMAMK</name>
<sequence>MTQLSQSLDPLLRLPCYQGPNYLILKCPQIAHICLQYLSFGLRSMCILPRGPRRERMISEYYTVVSRHRQP</sequence>
<dbReference type="HOGENOM" id="CLU_2739500_0_0_1"/>
<reference evidence="1 2" key="1">
    <citation type="submission" date="2014-04" db="EMBL/GenBank/DDBJ databases">
        <title>Evolutionary Origins and Diversification of the Mycorrhizal Mutualists.</title>
        <authorList>
            <consortium name="DOE Joint Genome Institute"/>
            <consortium name="Mycorrhizal Genomics Consortium"/>
            <person name="Kohler A."/>
            <person name="Kuo A."/>
            <person name="Nagy L.G."/>
            <person name="Floudas D."/>
            <person name="Copeland A."/>
            <person name="Barry K.W."/>
            <person name="Cichocki N."/>
            <person name="Veneault-Fourrey C."/>
            <person name="LaButti K."/>
            <person name="Lindquist E.A."/>
            <person name="Lipzen A."/>
            <person name="Lundell T."/>
            <person name="Morin E."/>
            <person name="Murat C."/>
            <person name="Riley R."/>
            <person name="Ohm R."/>
            <person name="Sun H."/>
            <person name="Tunlid A."/>
            <person name="Henrissat B."/>
            <person name="Grigoriev I.V."/>
            <person name="Hibbett D.S."/>
            <person name="Martin F."/>
        </authorList>
    </citation>
    <scope>NUCLEOTIDE SEQUENCE [LARGE SCALE GENOMIC DNA]</scope>
    <source>
        <strain evidence="1 2">Koide BX008</strain>
    </source>
</reference>
<accession>A0A0C2X6A5</accession>
<evidence type="ECO:0000313" key="1">
    <source>
        <dbReference type="EMBL" id="KIL64268.1"/>
    </source>
</evidence>
<dbReference type="EMBL" id="KN818251">
    <property type="protein sequence ID" value="KIL64268.1"/>
    <property type="molecule type" value="Genomic_DNA"/>
</dbReference>
<evidence type="ECO:0000313" key="2">
    <source>
        <dbReference type="Proteomes" id="UP000054549"/>
    </source>
</evidence>
<dbReference type="InParanoid" id="A0A0C2X6A5"/>
<dbReference type="AlphaFoldDB" id="A0A0C2X6A5"/>
<proteinExistence type="predicted"/>
<keyword evidence="2" id="KW-1185">Reference proteome</keyword>
<protein>
    <submittedName>
        <fullName evidence="1">Uncharacterized protein</fullName>
    </submittedName>
</protein>